<dbReference type="EMBL" id="AWSO01003235">
    <property type="protein sequence ID" value="ESK80626.1"/>
    <property type="molecule type" value="Genomic_DNA"/>
</dbReference>
<dbReference type="KEGG" id="mrr:Moror_9179"/>
<evidence type="ECO:0000256" key="1">
    <source>
        <dbReference type="SAM" id="MobiDB-lite"/>
    </source>
</evidence>
<feature type="region of interest" description="Disordered" evidence="1">
    <location>
        <begin position="31"/>
        <end position="74"/>
    </location>
</feature>
<name>V2WJC9_MONRO</name>
<feature type="compositionally biased region" description="Polar residues" evidence="1">
    <location>
        <begin position="40"/>
        <end position="54"/>
    </location>
</feature>
<reference evidence="2 3" key="1">
    <citation type="journal article" date="2014" name="BMC Genomics">
        <title>Genome and secretome analysis of the hemibiotrophic fungal pathogen, Moniliophthora roreri, which causes frosty pod rot disease of cacao: mechanisms of the biotrophic and necrotrophic phases.</title>
        <authorList>
            <person name="Meinhardt L.W."/>
            <person name="Costa G.G.L."/>
            <person name="Thomazella D.P.T."/>
            <person name="Teixeira P.J.P.L."/>
            <person name="Carazzolle M.F."/>
            <person name="Schuster S.C."/>
            <person name="Carlson J.E."/>
            <person name="Guiltinan M.J."/>
            <person name="Mieczkowski P."/>
            <person name="Farmer A."/>
            <person name="Ramaraj T."/>
            <person name="Crozier J."/>
            <person name="Davis R.E."/>
            <person name="Shao J."/>
            <person name="Melnick R.L."/>
            <person name="Pereira G.A.G."/>
            <person name="Bailey B.A."/>
        </authorList>
    </citation>
    <scope>NUCLEOTIDE SEQUENCE [LARGE SCALE GENOMIC DNA]</scope>
    <source>
        <strain evidence="2 3">MCA 2997</strain>
    </source>
</reference>
<evidence type="ECO:0000313" key="3">
    <source>
        <dbReference type="Proteomes" id="UP000017559"/>
    </source>
</evidence>
<keyword evidence="3" id="KW-1185">Reference proteome</keyword>
<proteinExistence type="predicted"/>
<accession>V2WJC9</accession>
<protein>
    <submittedName>
        <fullName evidence="2">Uncharacterized protein</fullName>
    </submittedName>
</protein>
<dbReference type="AlphaFoldDB" id="V2WJC9"/>
<dbReference type="HOGENOM" id="CLU_2688365_0_0_1"/>
<dbReference type="Proteomes" id="UP000017559">
    <property type="component" value="Unassembled WGS sequence"/>
</dbReference>
<comment type="caution">
    <text evidence="2">The sequence shown here is derived from an EMBL/GenBank/DDBJ whole genome shotgun (WGS) entry which is preliminary data.</text>
</comment>
<feature type="region of interest" description="Disordered" evidence="1">
    <location>
        <begin position="1"/>
        <end position="20"/>
    </location>
</feature>
<gene>
    <name evidence="2" type="ORF">Moror_9179</name>
</gene>
<sequence>MVEVKASKHSVHTIKPPAHATPIVEVLACSSKTKQKSRPAMSSSTQVTIKTEPSSSKHKVPNTSQSQPPAGKHS</sequence>
<organism evidence="2 3">
    <name type="scientific">Moniliophthora roreri (strain MCA 2997)</name>
    <name type="common">Cocoa frosty pod rot fungus</name>
    <name type="synonym">Crinipellis roreri</name>
    <dbReference type="NCBI Taxonomy" id="1381753"/>
    <lineage>
        <taxon>Eukaryota</taxon>
        <taxon>Fungi</taxon>
        <taxon>Dikarya</taxon>
        <taxon>Basidiomycota</taxon>
        <taxon>Agaricomycotina</taxon>
        <taxon>Agaricomycetes</taxon>
        <taxon>Agaricomycetidae</taxon>
        <taxon>Agaricales</taxon>
        <taxon>Marasmiineae</taxon>
        <taxon>Marasmiaceae</taxon>
        <taxon>Moniliophthora</taxon>
    </lineage>
</organism>
<evidence type="ECO:0000313" key="2">
    <source>
        <dbReference type="EMBL" id="ESK80626.1"/>
    </source>
</evidence>